<accession>A0A8H9M8C2</accession>
<sequence length="354" mass="38187">MTTTTILSDRPYSLILREPAQMIAALPPLLGFRPANSLIVLGLGGPGGQQLQAIVRADLPEQGKERDIIKAVTRMLATQPPKTVEVILIGRHPAQPPPPTGPPHRDLVALLATAFATLGARVRHTTWAPEIRKGATWCCYHEDGCEGVLPDELSTVAAAAFALDGKVTFSSREELVRLLSPDDPEALQRRAELLNSALKATDPSIAQEELRPQRAETVRSALETVKRQELSLSDEQIVDLAMALSDSLVRDACLATARDPAWNEHAERLWEELVRSTPAPERAEPAVLLAYSAYIRGEGALAGIALDNALEADPGNTMAGLLFRCLAAGVPPERLRALAQHEDTVQIRPAGDPP</sequence>
<evidence type="ECO:0000313" key="2">
    <source>
        <dbReference type="Proteomes" id="UP000658656"/>
    </source>
</evidence>
<dbReference type="AlphaFoldDB" id="A0A8H9M8C2"/>
<dbReference type="EMBL" id="BNAV01000015">
    <property type="protein sequence ID" value="GHF81918.1"/>
    <property type="molecule type" value="Genomic_DNA"/>
</dbReference>
<name>A0A8H9M8C2_9PSEU</name>
<dbReference type="RefSeq" id="WP_183176772.1">
    <property type="nucleotide sequence ID" value="NZ_BNAV01000015.1"/>
</dbReference>
<reference evidence="1" key="2">
    <citation type="submission" date="2020-09" db="EMBL/GenBank/DDBJ databases">
        <authorList>
            <person name="Sun Q."/>
            <person name="Zhou Y."/>
        </authorList>
    </citation>
    <scope>NUCLEOTIDE SEQUENCE</scope>
    <source>
        <strain evidence="1">CGMCC 4.7679</strain>
    </source>
</reference>
<dbReference type="InterPro" id="IPR025447">
    <property type="entry name" value="DUF4192"/>
</dbReference>
<dbReference type="Pfam" id="PF13830">
    <property type="entry name" value="DUF4192"/>
    <property type="match status" value="1"/>
</dbReference>
<organism evidence="1 2">
    <name type="scientific">Amycolatopsis bartoniae</name>
    <dbReference type="NCBI Taxonomy" id="941986"/>
    <lineage>
        <taxon>Bacteria</taxon>
        <taxon>Bacillati</taxon>
        <taxon>Actinomycetota</taxon>
        <taxon>Actinomycetes</taxon>
        <taxon>Pseudonocardiales</taxon>
        <taxon>Pseudonocardiaceae</taxon>
        <taxon>Amycolatopsis</taxon>
    </lineage>
</organism>
<protein>
    <recommendedName>
        <fullName evidence="3">DUF4192 domain-containing protein</fullName>
    </recommendedName>
</protein>
<dbReference type="Proteomes" id="UP000658656">
    <property type="component" value="Unassembled WGS sequence"/>
</dbReference>
<keyword evidence="2" id="KW-1185">Reference proteome</keyword>
<gene>
    <name evidence="1" type="ORF">GCM10017566_65000</name>
</gene>
<reference evidence="1" key="1">
    <citation type="journal article" date="2014" name="Int. J. Syst. Evol. Microbiol.">
        <title>Complete genome sequence of Corynebacterium casei LMG S-19264T (=DSM 44701T), isolated from a smear-ripened cheese.</title>
        <authorList>
            <consortium name="US DOE Joint Genome Institute (JGI-PGF)"/>
            <person name="Walter F."/>
            <person name="Albersmeier A."/>
            <person name="Kalinowski J."/>
            <person name="Ruckert C."/>
        </authorList>
    </citation>
    <scope>NUCLEOTIDE SEQUENCE</scope>
    <source>
        <strain evidence="1">CGMCC 4.7679</strain>
    </source>
</reference>
<comment type="caution">
    <text evidence="1">The sequence shown here is derived from an EMBL/GenBank/DDBJ whole genome shotgun (WGS) entry which is preliminary data.</text>
</comment>
<evidence type="ECO:0000313" key="1">
    <source>
        <dbReference type="EMBL" id="GHF81918.1"/>
    </source>
</evidence>
<proteinExistence type="predicted"/>
<evidence type="ECO:0008006" key="3">
    <source>
        <dbReference type="Google" id="ProtNLM"/>
    </source>
</evidence>